<dbReference type="Gene3D" id="3.40.50.10810">
    <property type="entry name" value="Tandem AAA-ATPase domain"/>
    <property type="match status" value="1"/>
</dbReference>
<dbReference type="AlphaFoldDB" id="A0A150SNN9"/>
<name>A0A150SNN9_SORCE</name>
<dbReference type="Gene3D" id="3.40.50.300">
    <property type="entry name" value="P-loop containing nucleotide triphosphate hydrolases"/>
    <property type="match status" value="1"/>
</dbReference>
<keyword evidence="5" id="KW-0175">Coiled coil</keyword>
<feature type="domain" description="Helicase ATP-binding" evidence="6">
    <location>
        <begin position="123"/>
        <end position="307"/>
    </location>
</feature>
<dbReference type="Proteomes" id="UP000075635">
    <property type="component" value="Unassembled WGS sequence"/>
</dbReference>
<sequence>MMATVRNRRGLVVSVDPFDAVPDGRLHLVRVEYTDPDGAPDDTLLWEREHNRALLEPTALPRVADQPPMPGEDFDALVRATRWSALTPFLSPEAADQPSDLPIASPFFGAVQVDDFQLVPLLKALQMPRVSLLLADDVGLGKTVEAGLVLTELLLRRRIRRVLVLTPASLRKQWQQEMRDKFSLGFDLIDRAETHALQTRLGLDANPWRTFPRIIASYYYLRQPDVLEQFLAVCRAQSQGAYQLPWDLLVVDEAHNLMPSNFGDDSELSQMLRLISPYFEHKLFLTATPHNGHTRCFSGLLEQLDPVRFTQKSDLSDEEKKRIEDVLVRRLKRDINALDDSLDRPRRFAERYPEPLPLFFGPREKALATAFAALRERIKTATVKASKADRTAGMFAVEVLNKRLLSCPATFADSWVRFRLGLAEAEAAEAAEVSAAKRAAEEELDDDREREGRAAHAARVVGAWLKPLAGRLDAEIAAVDQALARLGIQQVEDAKDTGDLVLGEPSEDARFDRLLALIEQKLRKGKAWGDEERLIVFTEYKTTLDYLVRRLQKAFGDARREAGSKKSTGAVAPRTDALRVLYGGMDFGERDAIKRAFNDPDDPVRVLIATDAAAEGLNLQETARLLLHYDIPWNPARLEQRNGRLDRHGQARDVSVYHFTSENDADLQFLGKVVTKVHAIREDLGSMGEVFDAAFQRRFADLEDAERVASGLDADVARQKDRAALPRQAVDAATAQEAERLQRLCRHIDLAPDTLRRTLEIALGLGVGRPRLLGPDGRGRMQLKQPIPPRWEALVDDSLRLPTGSDGRGRGGLPGLIFDARQFVSVLGGRPVFRPTQDTVLLHLGHPMFREALTTFARLRFPGEKEVIVSRWTARRGAVPAGADALLLVTVEELGVNELREPFHHWVRTIRIPVKGGELGAPVAYVAPADEQVAPGPLDDDTRRAALACWDEVSLDVGPALRKLAAELGARLREHLAAAGKRALAEEKKRYQHRLREVEAAMRETTLAKIEKERDRLVERLKQGSLFPDIARETETRLADLNDELHRRRTHYQELLRVLEADQERVLTRMLPRRHALHGAAQVFPVAIEIRLPAAHSGDAR</sequence>
<feature type="coiled-coil region" evidence="5">
    <location>
        <begin position="981"/>
        <end position="1008"/>
    </location>
</feature>
<comment type="caution">
    <text evidence="8">The sequence shown here is derived from an EMBL/GenBank/DDBJ whole genome shotgun (WGS) entry which is preliminary data.</text>
</comment>
<dbReference type="InterPro" id="IPR001650">
    <property type="entry name" value="Helicase_C-like"/>
</dbReference>
<dbReference type="Pfam" id="PF00176">
    <property type="entry name" value="SNF2-rel_dom"/>
    <property type="match status" value="1"/>
</dbReference>
<accession>A0A150SNN9</accession>
<evidence type="ECO:0000313" key="9">
    <source>
        <dbReference type="Proteomes" id="UP000075635"/>
    </source>
</evidence>
<dbReference type="NCBIfam" id="NF038317">
    <property type="entry name" value="DISARM_DrmD"/>
    <property type="match status" value="1"/>
</dbReference>
<dbReference type="EMBL" id="JEMB01000764">
    <property type="protein sequence ID" value="KYF94073.1"/>
    <property type="molecule type" value="Genomic_DNA"/>
</dbReference>
<dbReference type="InterPro" id="IPR014001">
    <property type="entry name" value="Helicase_ATP-bd"/>
</dbReference>
<dbReference type="SMART" id="SM00487">
    <property type="entry name" value="DEXDc"/>
    <property type="match status" value="1"/>
</dbReference>
<dbReference type="CDD" id="cd18793">
    <property type="entry name" value="SF2_C_SNF"/>
    <property type="match status" value="1"/>
</dbReference>
<organism evidence="8 9">
    <name type="scientific">Sorangium cellulosum</name>
    <name type="common">Polyangium cellulosum</name>
    <dbReference type="NCBI Taxonomy" id="56"/>
    <lineage>
        <taxon>Bacteria</taxon>
        <taxon>Pseudomonadati</taxon>
        <taxon>Myxococcota</taxon>
        <taxon>Polyangia</taxon>
        <taxon>Polyangiales</taxon>
        <taxon>Polyangiaceae</taxon>
        <taxon>Sorangium</taxon>
    </lineage>
</organism>
<evidence type="ECO:0000259" key="6">
    <source>
        <dbReference type="PROSITE" id="PS51192"/>
    </source>
</evidence>
<protein>
    <submittedName>
        <fullName evidence="8">DNA helicase</fullName>
    </submittedName>
</protein>
<keyword evidence="3 8" id="KW-0347">Helicase</keyword>
<evidence type="ECO:0000256" key="5">
    <source>
        <dbReference type="SAM" id="Coils"/>
    </source>
</evidence>
<dbReference type="PROSITE" id="PS51192">
    <property type="entry name" value="HELICASE_ATP_BIND_1"/>
    <property type="match status" value="1"/>
</dbReference>
<dbReference type="GO" id="GO:0016787">
    <property type="term" value="F:hydrolase activity"/>
    <property type="evidence" value="ECO:0007669"/>
    <property type="project" value="UniProtKB-KW"/>
</dbReference>
<dbReference type="SUPFAM" id="SSF52540">
    <property type="entry name" value="P-loop containing nucleoside triphosphate hydrolases"/>
    <property type="match status" value="2"/>
</dbReference>
<feature type="coiled-coil region" evidence="5">
    <location>
        <begin position="423"/>
        <end position="450"/>
    </location>
</feature>
<gene>
    <name evidence="8" type="ORF">BE17_53455</name>
</gene>
<keyword evidence="1" id="KW-0547">Nucleotide-binding</keyword>
<evidence type="ECO:0000256" key="1">
    <source>
        <dbReference type="ARBA" id="ARBA00022741"/>
    </source>
</evidence>
<dbReference type="GO" id="GO:0005524">
    <property type="term" value="F:ATP binding"/>
    <property type="evidence" value="ECO:0007669"/>
    <property type="project" value="UniProtKB-KW"/>
</dbReference>
<dbReference type="InterPro" id="IPR057342">
    <property type="entry name" value="DEXDc_RapA"/>
</dbReference>
<evidence type="ECO:0000256" key="3">
    <source>
        <dbReference type="ARBA" id="ARBA00022806"/>
    </source>
</evidence>
<dbReference type="InterPro" id="IPR049730">
    <property type="entry name" value="SNF2/RAD54-like_C"/>
</dbReference>
<proteinExistence type="predicted"/>
<keyword evidence="2" id="KW-0378">Hydrolase</keyword>
<keyword evidence="4" id="KW-0067">ATP-binding</keyword>
<dbReference type="SMART" id="SM00490">
    <property type="entry name" value="HELICc"/>
    <property type="match status" value="1"/>
</dbReference>
<dbReference type="PANTHER" id="PTHR10799">
    <property type="entry name" value="SNF2/RAD54 HELICASE FAMILY"/>
    <property type="match status" value="1"/>
</dbReference>
<dbReference type="InterPro" id="IPR038718">
    <property type="entry name" value="SNF2-like_sf"/>
</dbReference>
<evidence type="ECO:0000259" key="7">
    <source>
        <dbReference type="PROSITE" id="PS51194"/>
    </source>
</evidence>
<dbReference type="PROSITE" id="PS51194">
    <property type="entry name" value="HELICASE_CTER"/>
    <property type="match status" value="1"/>
</dbReference>
<feature type="domain" description="Helicase C-terminal" evidence="7">
    <location>
        <begin position="510"/>
        <end position="703"/>
    </location>
</feature>
<evidence type="ECO:0000256" key="2">
    <source>
        <dbReference type="ARBA" id="ARBA00022801"/>
    </source>
</evidence>
<dbReference type="GO" id="GO:0004386">
    <property type="term" value="F:helicase activity"/>
    <property type="evidence" value="ECO:0007669"/>
    <property type="project" value="UniProtKB-KW"/>
</dbReference>
<dbReference type="InterPro" id="IPR000330">
    <property type="entry name" value="SNF2_N"/>
</dbReference>
<reference evidence="8 9" key="1">
    <citation type="submission" date="2014-02" db="EMBL/GenBank/DDBJ databases">
        <title>The small core and large imbalanced accessory genome model reveals a collaborative survival strategy of Sorangium cellulosum strains in nature.</title>
        <authorList>
            <person name="Han K."/>
            <person name="Peng R."/>
            <person name="Blom J."/>
            <person name="Li Y.-Z."/>
        </authorList>
    </citation>
    <scope>NUCLEOTIDE SEQUENCE [LARGE SCALE GENOMIC DNA]</scope>
    <source>
        <strain evidence="8 9">So0011-07</strain>
    </source>
</reference>
<evidence type="ECO:0000256" key="4">
    <source>
        <dbReference type="ARBA" id="ARBA00022840"/>
    </source>
</evidence>
<dbReference type="Pfam" id="PF00271">
    <property type="entry name" value="Helicase_C"/>
    <property type="match status" value="1"/>
</dbReference>
<evidence type="ECO:0000313" key="8">
    <source>
        <dbReference type="EMBL" id="KYF94073.1"/>
    </source>
</evidence>
<dbReference type="InterPro" id="IPR027417">
    <property type="entry name" value="P-loop_NTPase"/>
</dbReference>
<dbReference type="CDD" id="cd18011">
    <property type="entry name" value="DEXDc_RapA"/>
    <property type="match status" value="1"/>
</dbReference>